<organism evidence="3 4">
    <name type="scientific">Strongylocentrotus purpuratus</name>
    <name type="common">Purple sea urchin</name>
    <dbReference type="NCBI Taxonomy" id="7668"/>
    <lineage>
        <taxon>Eukaryota</taxon>
        <taxon>Metazoa</taxon>
        <taxon>Echinodermata</taxon>
        <taxon>Eleutherozoa</taxon>
        <taxon>Echinozoa</taxon>
        <taxon>Echinoidea</taxon>
        <taxon>Euechinoidea</taxon>
        <taxon>Echinacea</taxon>
        <taxon>Camarodonta</taxon>
        <taxon>Echinidea</taxon>
        <taxon>Strongylocentrotidae</taxon>
        <taxon>Strongylocentrotus</taxon>
    </lineage>
</organism>
<evidence type="ECO:0000313" key="3">
    <source>
        <dbReference type="EnsemblMetazoa" id="XP_030855378"/>
    </source>
</evidence>
<dbReference type="PANTHER" id="PTHR31701:SF2">
    <property type="entry name" value="ENDOPLASMIC RETICULUM MEMBRANE-ASSOCIATED RNA DEGRADATION PROTEIN"/>
    <property type="match status" value="1"/>
</dbReference>
<accession>A0A7M7T5H2</accession>
<dbReference type="CTD" id="55780"/>
<dbReference type="Pfam" id="PF13910">
    <property type="entry name" value="DUF4209"/>
    <property type="match status" value="1"/>
</dbReference>
<dbReference type="RefSeq" id="XP_030855378.1">
    <property type="nucleotide sequence ID" value="XM_030999518.1"/>
</dbReference>
<dbReference type="Proteomes" id="UP000007110">
    <property type="component" value="Unassembled WGS sequence"/>
</dbReference>
<evidence type="ECO:0000256" key="1">
    <source>
        <dbReference type="SAM" id="MobiDB-lite"/>
    </source>
</evidence>
<dbReference type="InParanoid" id="A0A7M7T5H2"/>
<dbReference type="OMA" id="QRGEVCW"/>
<dbReference type="InterPro" id="IPR025209">
    <property type="entry name" value="DUF4209"/>
</dbReference>
<dbReference type="PANTHER" id="PTHR31701">
    <property type="entry name" value="ENDOPLASMIC RETICULUM MEMBRANE-ASSOCIATED RNA DEGRADATION PROTEIN"/>
    <property type="match status" value="1"/>
</dbReference>
<name>A0A7M7T5H2_STRPU</name>
<dbReference type="AlphaFoldDB" id="A0A7M7T5H2"/>
<dbReference type="EnsemblMetazoa" id="XM_030999518">
    <property type="protein sequence ID" value="XP_030855378"/>
    <property type="gene ID" value="LOC578825"/>
</dbReference>
<dbReference type="InterPro" id="IPR039635">
    <property type="entry name" value="ERMARD"/>
</dbReference>
<keyword evidence="4" id="KW-1185">Reference proteome</keyword>
<sequence>MSSESDEAPSSPLIVDVEEEDSFKQKTYLSPLVHHLISKIGSRTSASQNEPCLLQSGLIDWEALNSNALQHDIDSWDTKKDFNNVVGRLAVPCLDIHEHVMALSLSDLEETYSKWLQWTGCPGVFLEGFQLLKEGDLRGPSISLLVTTSVLEKALGDVYLMKNKPCPSLLKDLLITQELQSFFGCHALFCLRVLMGPPTSLNLRNILWHGFASPGEIPSRYSSFLLVLTASLGYMLHSLGIHPSSIPHRTQIDFQKHVPLLHNKFPVLLPDHLNTLSKEVCERGLICQSHVSMWEQAAHYYEIERYNLCVMILCPLLEHLIRLIFAKANRCPERVLTAESTVLFTTFDEMLCAELSDGNPNLLIPAISEPFMDLLMDLLVHPDGPRLRDRISHGEVDIHGVPREVASFTICALFSCSMKPPNLADKISHQKLPILDEILDCASSYTSVFYPVASCRRLVHSLAPCLSDWSSMPRPTPQDLDHSPWETGPVEGESQERTRDKDLVLMVVRHSRCFSKDDEASITECVINPFLCMESLAHHLDSLQLQTLFRPRKELEIAGLLHRIAAECLKVNDQIRYLATTRFSQWQGKELRSRQRTNYQRFLNR</sequence>
<reference evidence="4" key="1">
    <citation type="submission" date="2015-02" db="EMBL/GenBank/DDBJ databases">
        <title>Genome sequencing for Strongylocentrotus purpuratus.</title>
        <authorList>
            <person name="Murali S."/>
            <person name="Liu Y."/>
            <person name="Vee V."/>
            <person name="English A."/>
            <person name="Wang M."/>
            <person name="Skinner E."/>
            <person name="Han Y."/>
            <person name="Muzny D.M."/>
            <person name="Worley K.C."/>
            <person name="Gibbs R.A."/>
        </authorList>
    </citation>
    <scope>NUCLEOTIDE SEQUENCE</scope>
</reference>
<evidence type="ECO:0000259" key="2">
    <source>
        <dbReference type="Pfam" id="PF13910"/>
    </source>
</evidence>
<reference evidence="3" key="2">
    <citation type="submission" date="2021-01" db="UniProtKB">
        <authorList>
            <consortium name="EnsemblMetazoa"/>
        </authorList>
    </citation>
    <scope>IDENTIFICATION</scope>
</reference>
<dbReference type="EnsemblMetazoa" id="XM_030999519">
    <property type="protein sequence ID" value="XP_030855379"/>
    <property type="gene ID" value="LOC578825"/>
</dbReference>
<dbReference type="RefSeq" id="XP_030855379.1">
    <property type="nucleotide sequence ID" value="XM_030999519.1"/>
</dbReference>
<protein>
    <recommendedName>
        <fullName evidence="2">DUF4209 domain-containing protein</fullName>
    </recommendedName>
</protein>
<feature type="region of interest" description="Disordered" evidence="1">
    <location>
        <begin position="476"/>
        <end position="497"/>
    </location>
</feature>
<proteinExistence type="predicted"/>
<dbReference type="GeneID" id="578825"/>
<dbReference type="OrthoDB" id="49386at2759"/>
<dbReference type="KEGG" id="spu:578825"/>
<feature type="domain" description="DUF4209" evidence="2">
    <location>
        <begin position="151"/>
        <end position="232"/>
    </location>
</feature>
<evidence type="ECO:0000313" key="4">
    <source>
        <dbReference type="Proteomes" id="UP000007110"/>
    </source>
</evidence>